<dbReference type="Proteomes" id="UP000260828">
    <property type="component" value="Unassembled WGS sequence"/>
</dbReference>
<name>A0A3E3IU18_9FIRM</name>
<reference evidence="2 3" key="1">
    <citation type="submission" date="2018-08" db="EMBL/GenBank/DDBJ databases">
        <title>A genome reference for cultivated species of the human gut microbiota.</title>
        <authorList>
            <person name="Zou Y."/>
            <person name="Xue W."/>
            <person name="Luo G."/>
        </authorList>
    </citation>
    <scope>NUCLEOTIDE SEQUENCE [LARGE SCALE GENOMIC DNA]</scope>
    <source>
        <strain evidence="2 3">TF05-12AC</strain>
    </source>
</reference>
<dbReference type="EMBL" id="QVME01000001">
    <property type="protein sequence ID" value="RGE70513.1"/>
    <property type="molecule type" value="Genomic_DNA"/>
</dbReference>
<protein>
    <recommendedName>
        <fullName evidence="4">CopG family transcriptional regulator</fullName>
    </recommendedName>
</protein>
<evidence type="ECO:0000256" key="1">
    <source>
        <dbReference type="SAM" id="MobiDB-lite"/>
    </source>
</evidence>
<evidence type="ECO:0008006" key="4">
    <source>
        <dbReference type="Google" id="ProtNLM"/>
    </source>
</evidence>
<feature type="compositionally biased region" description="Basic and acidic residues" evidence="1">
    <location>
        <begin position="12"/>
        <end position="27"/>
    </location>
</feature>
<comment type="caution">
    <text evidence="2">The sequence shown here is derived from an EMBL/GenBank/DDBJ whole genome shotgun (WGS) entry which is preliminary data.</text>
</comment>
<accession>A0A3E3IU18</accession>
<sequence length="68" mass="7870">MVLRPKLGGETLTEKNKGGRPTDEPKPHRLSTRVSDETFQILDDYCKKRKINHPEGVRQAINRLKDEK</sequence>
<organism evidence="2 3">
    <name type="scientific">Anaerotruncus colihominis</name>
    <dbReference type="NCBI Taxonomy" id="169435"/>
    <lineage>
        <taxon>Bacteria</taxon>
        <taxon>Bacillati</taxon>
        <taxon>Bacillota</taxon>
        <taxon>Clostridia</taxon>
        <taxon>Eubacteriales</taxon>
        <taxon>Oscillospiraceae</taxon>
        <taxon>Anaerotruncus</taxon>
    </lineage>
</organism>
<feature type="region of interest" description="Disordered" evidence="1">
    <location>
        <begin position="1"/>
        <end position="31"/>
    </location>
</feature>
<proteinExistence type="predicted"/>
<evidence type="ECO:0000313" key="3">
    <source>
        <dbReference type="Proteomes" id="UP000260828"/>
    </source>
</evidence>
<gene>
    <name evidence="2" type="ORF">DXC40_04855</name>
</gene>
<dbReference type="AlphaFoldDB" id="A0A3E3IU18"/>
<evidence type="ECO:0000313" key="2">
    <source>
        <dbReference type="EMBL" id="RGE70513.1"/>
    </source>
</evidence>